<dbReference type="InterPro" id="IPR000700">
    <property type="entry name" value="PAS-assoc_C"/>
</dbReference>
<dbReference type="GO" id="GO:0016020">
    <property type="term" value="C:membrane"/>
    <property type="evidence" value="ECO:0007669"/>
    <property type="project" value="InterPro"/>
</dbReference>
<dbReference type="InterPro" id="IPR001610">
    <property type="entry name" value="PAC"/>
</dbReference>
<dbReference type="Pfam" id="PF08448">
    <property type="entry name" value="PAS_4"/>
    <property type="match status" value="1"/>
</dbReference>
<evidence type="ECO:0000256" key="1">
    <source>
        <dbReference type="ARBA" id="ARBA00000085"/>
    </source>
</evidence>
<dbReference type="PANTHER" id="PTHR24421:SF10">
    <property type="entry name" value="NITRATE_NITRITE SENSOR PROTEIN NARQ"/>
    <property type="match status" value="1"/>
</dbReference>
<evidence type="ECO:0000259" key="23">
    <source>
        <dbReference type="PROSITE" id="PS50113"/>
    </source>
</evidence>
<dbReference type="SUPFAM" id="SSF55874">
    <property type="entry name" value="ATPase domain of HSP90 chaperone/DNA topoisomerase II/histidine kinase"/>
    <property type="match status" value="1"/>
</dbReference>
<dbReference type="InterPro" id="IPR013656">
    <property type="entry name" value="PAS_4"/>
</dbReference>
<evidence type="ECO:0000256" key="3">
    <source>
        <dbReference type="ARBA" id="ARBA00004496"/>
    </source>
</evidence>
<keyword evidence="10" id="KW-0479">Metal-binding</keyword>
<feature type="coiled-coil region" evidence="19">
    <location>
        <begin position="310"/>
        <end position="355"/>
    </location>
</feature>
<feature type="compositionally biased region" description="Basic and acidic residues" evidence="20">
    <location>
        <begin position="555"/>
        <end position="564"/>
    </location>
</feature>
<keyword evidence="12 24" id="KW-0418">Kinase</keyword>
<evidence type="ECO:0000256" key="20">
    <source>
        <dbReference type="SAM" id="MobiDB-lite"/>
    </source>
</evidence>
<dbReference type="GO" id="GO:0051539">
    <property type="term" value="F:4 iron, 4 sulfur cluster binding"/>
    <property type="evidence" value="ECO:0007669"/>
    <property type="project" value="UniProtKB-KW"/>
</dbReference>
<feature type="domain" description="Histidine kinase" evidence="21">
    <location>
        <begin position="465"/>
        <end position="558"/>
    </location>
</feature>
<comment type="subcellular location">
    <subcellularLocation>
        <location evidence="3">Cytoplasm</location>
    </subcellularLocation>
</comment>
<evidence type="ECO:0000259" key="22">
    <source>
        <dbReference type="PROSITE" id="PS50112"/>
    </source>
</evidence>
<gene>
    <name evidence="24" type="ORF">AVDCRST_MAG78-2484</name>
</gene>
<evidence type="ECO:0000256" key="5">
    <source>
        <dbReference type="ARBA" id="ARBA00017322"/>
    </source>
</evidence>
<name>A0A6J4QF77_9ACTN</name>
<dbReference type="InterPro" id="IPR003594">
    <property type="entry name" value="HATPase_dom"/>
</dbReference>
<dbReference type="CDD" id="cd16917">
    <property type="entry name" value="HATPase_UhpB-NarQ-NarX-like"/>
    <property type="match status" value="1"/>
</dbReference>
<dbReference type="GO" id="GO:0000155">
    <property type="term" value="F:phosphorelay sensor kinase activity"/>
    <property type="evidence" value="ECO:0007669"/>
    <property type="project" value="InterPro"/>
</dbReference>
<keyword evidence="7" id="KW-0963">Cytoplasm</keyword>
<dbReference type="EC" id="2.7.13.3" evidence="4"/>
<dbReference type="InterPro" id="IPR005467">
    <property type="entry name" value="His_kinase_dom"/>
</dbReference>
<accession>A0A6J4QF77</accession>
<evidence type="ECO:0000256" key="13">
    <source>
        <dbReference type="ARBA" id="ARBA00022840"/>
    </source>
</evidence>
<dbReference type="InterPro" id="IPR050482">
    <property type="entry name" value="Sensor_HK_TwoCompSys"/>
</dbReference>
<comment type="catalytic activity">
    <reaction evidence="1">
        <text>ATP + protein L-histidine = ADP + protein N-phospho-L-histidine.</text>
        <dbReference type="EC" id="2.7.13.3"/>
    </reaction>
</comment>
<dbReference type="PRINTS" id="PR00344">
    <property type="entry name" value="BCTRLSENSOR"/>
</dbReference>
<keyword evidence="8" id="KW-0597">Phosphoprotein</keyword>
<feature type="region of interest" description="Disordered" evidence="20">
    <location>
        <begin position="503"/>
        <end position="564"/>
    </location>
</feature>
<dbReference type="PROSITE" id="PS50109">
    <property type="entry name" value="HIS_KIN"/>
    <property type="match status" value="1"/>
</dbReference>
<evidence type="ECO:0000256" key="2">
    <source>
        <dbReference type="ARBA" id="ARBA00001966"/>
    </source>
</evidence>
<dbReference type="Pfam" id="PF02518">
    <property type="entry name" value="HATPase_c"/>
    <property type="match status" value="1"/>
</dbReference>
<feature type="domain" description="PAS" evidence="22">
    <location>
        <begin position="59"/>
        <end position="107"/>
    </location>
</feature>
<dbReference type="InterPro" id="IPR004358">
    <property type="entry name" value="Sig_transdc_His_kin-like_C"/>
</dbReference>
<evidence type="ECO:0000256" key="15">
    <source>
        <dbReference type="ARBA" id="ARBA00023012"/>
    </source>
</evidence>
<evidence type="ECO:0000256" key="12">
    <source>
        <dbReference type="ARBA" id="ARBA00022777"/>
    </source>
</evidence>
<dbReference type="Gene3D" id="3.30.450.20">
    <property type="entry name" value="PAS domain"/>
    <property type="match status" value="2"/>
</dbReference>
<dbReference type="Pfam" id="PF08447">
    <property type="entry name" value="PAS_3"/>
    <property type="match status" value="1"/>
</dbReference>
<comment type="cofactor">
    <cofactor evidence="2">
        <name>[4Fe-4S] cluster</name>
        <dbReference type="ChEBI" id="CHEBI:49883"/>
    </cofactor>
</comment>
<keyword evidence="13" id="KW-0067">ATP-binding</keyword>
<dbReference type="InterPro" id="IPR035965">
    <property type="entry name" value="PAS-like_dom_sf"/>
</dbReference>
<evidence type="ECO:0000256" key="19">
    <source>
        <dbReference type="SAM" id="Coils"/>
    </source>
</evidence>
<dbReference type="SUPFAM" id="SSF55785">
    <property type="entry name" value="PYP-like sensor domain (PAS domain)"/>
    <property type="match status" value="2"/>
</dbReference>
<dbReference type="GO" id="GO:0005737">
    <property type="term" value="C:cytoplasm"/>
    <property type="evidence" value="ECO:0007669"/>
    <property type="project" value="UniProtKB-SubCell"/>
</dbReference>
<dbReference type="SMART" id="SM00387">
    <property type="entry name" value="HATPase_c"/>
    <property type="match status" value="1"/>
</dbReference>
<dbReference type="EMBL" id="CADCVB010000166">
    <property type="protein sequence ID" value="CAA9441441.1"/>
    <property type="molecule type" value="Genomic_DNA"/>
</dbReference>
<keyword evidence="19" id="KW-0175">Coiled coil</keyword>
<dbReference type="InterPro" id="IPR011712">
    <property type="entry name" value="Sig_transdc_His_kin_sub3_dim/P"/>
</dbReference>
<proteinExistence type="predicted"/>
<dbReference type="GO" id="GO:0046872">
    <property type="term" value="F:metal ion binding"/>
    <property type="evidence" value="ECO:0007669"/>
    <property type="project" value="UniProtKB-KW"/>
</dbReference>
<keyword evidence="14" id="KW-0408">Iron</keyword>
<keyword evidence="16" id="KW-0411">Iron-sulfur</keyword>
<evidence type="ECO:0000313" key="24">
    <source>
        <dbReference type="EMBL" id="CAA9441441.1"/>
    </source>
</evidence>
<dbReference type="PROSITE" id="PS50112">
    <property type="entry name" value="PAS"/>
    <property type="match status" value="2"/>
</dbReference>
<evidence type="ECO:0000256" key="8">
    <source>
        <dbReference type="ARBA" id="ARBA00022553"/>
    </source>
</evidence>
<dbReference type="InterPro" id="IPR036890">
    <property type="entry name" value="HATPase_C_sf"/>
</dbReference>
<evidence type="ECO:0000256" key="7">
    <source>
        <dbReference type="ARBA" id="ARBA00022490"/>
    </source>
</evidence>
<evidence type="ECO:0000256" key="4">
    <source>
        <dbReference type="ARBA" id="ARBA00012438"/>
    </source>
</evidence>
<evidence type="ECO:0000256" key="6">
    <source>
        <dbReference type="ARBA" id="ARBA00022485"/>
    </source>
</evidence>
<sequence length="564" mass="63308">MHVVRLWTPAFWLSASVQAVTVVASLGTALALPPLIPKVLDLARSAKVSEERRQRLQESEERFRSLVENLQVGVLLHGPQAEILLSNWTALNLLCLKEDQLVGKTYFDVDWNATHEDGSPFPIEEHPVPRAIASGRPVRNVVMSVCCSASEERVWLLVNAEPQLDADGSVRQVVCTFSDITERKRAEEALRESEQRFKSSFEDASIGMALVSIEGRWLQVNQSLCEIVGYSEEELLNKTFQDITHPDDLETDLGYVHQLLAGEVRTYQMEKRYLHKLGHTVWILLNGSLVRDEGGEPLYFIGQIQDITKRKEAEEEIRRLNETLEELVAERTARLVESERRLKDLVGKLVAAQEEERRRVAYEVHDGPTQVAIAAHQHLQAFADDHPPGSTVERGELDRTLELAQRAVVEARHIIENLRPTALDDFGLAVALRMRVEELEKEGWEIGHEDALGGERLPEEIETALYRIAQEALANVRKHARTTRARTRLARLGRKVRLEVRDEGRGFDPSSASRGGSPGERVGLSSMRERVAMLGGELKITSRPGAGTSLVAEVPLHEPEGDRP</sequence>
<dbReference type="AlphaFoldDB" id="A0A6J4QF77"/>
<dbReference type="Gene3D" id="3.30.565.10">
    <property type="entry name" value="Histidine kinase-like ATPase, C-terminal domain"/>
    <property type="match status" value="1"/>
</dbReference>
<keyword evidence="15" id="KW-0902">Two-component regulatory system</keyword>
<evidence type="ECO:0000256" key="10">
    <source>
        <dbReference type="ARBA" id="ARBA00022723"/>
    </source>
</evidence>
<dbReference type="InterPro" id="IPR000014">
    <property type="entry name" value="PAS"/>
</dbReference>
<reference evidence="24" key="1">
    <citation type="submission" date="2020-02" db="EMBL/GenBank/DDBJ databases">
        <authorList>
            <person name="Meier V. D."/>
        </authorList>
    </citation>
    <scope>NUCLEOTIDE SEQUENCE</scope>
    <source>
        <strain evidence="24">AVDCRST_MAG78</strain>
    </source>
</reference>
<dbReference type="NCBIfam" id="TIGR00229">
    <property type="entry name" value="sensory_box"/>
    <property type="match status" value="2"/>
</dbReference>
<evidence type="ECO:0000256" key="16">
    <source>
        <dbReference type="ARBA" id="ARBA00023014"/>
    </source>
</evidence>
<dbReference type="GO" id="GO:0046983">
    <property type="term" value="F:protein dimerization activity"/>
    <property type="evidence" value="ECO:0007669"/>
    <property type="project" value="InterPro"/>
</dbReference>
<dbReference type="SMART" id="SM00091">
    <property type="entry name" value="PAS"/>
    <property type="match status" value="2"/>
</dbReference>
<dbReference type="Pfam" id="PF07730">
    <property type="entry name" value="HisKA_3"/>
    <property type="match status" value="1"/>
</dbReference>
<protein>
    <recommendedName>
        <fullName evidence="5">Oxygen sensor histidine kinase NreB</fullName>
        <ecNumber evidence="4">2.7.13.3</ecNumber>
    </recommendedName>
    <alternativeName>
        <fullName evidence="18">Nitrogen regulation protein B</fullName>
    </alternativeName>
</protein>
<evidence type="ECO:0000259" key="21">
    <source>
        <dbReference type="PROSITE" id="PS50109"/>
    </source>
</evidence>
<feature type="domain" description="PAC" evidence="23">
    <location>
        <begin position="136"/>
        <end position="192"/>
    </location>
</feature>
<dbReference type="CDD" id="cd00130">
    <property type="entry name" value="PAS"/>
    <property type="match status" value="2"/>
</dbReference>
<evidence type="ECO:0000256" key="17">
    <source>
        <dbReference type="ARBA" id="ARBA00024827"/>
    </source>
</evidence>
<comment type="function">
    <text evidence="17">Member of the two-component regulatory system NreB/NreC involved in the control of dissimilatory nitrate/nitrite reduction in response to oxygen. NreB functions as a direct oxygen sensor histidine kinase which is autophosphorylated, in the absence of oxygen, probably at the conserved histidine residue, and transfers its phosphate group probably to a conserved aspartate residue of NreC. NreB/NreC activates the expression of the nitrate (narGHJI) and nitrite (nir) reductase operons, as well as the putative nitrate transporter gene narT.</text>
</comment>
<organism evidence="24">
    <name type="scientific">uncultured Rubrobacteraceae bacterium</name>
    <dbReference type="NCBI Taxonomy" id="349277"/>
    <lineage>
        <taxon>Bacteria</taxon>
        <taxon>Bacillati</taxon>
        <taxon>Actinomycetota</taxon>
        <taxon>Rubrobacteria</taxon>
        <taxon>Rubrobacterales</taxon>
        <taxon>Rubrobacteraceae</taxon>
        <taxon>environmental samples</taxon>
    </lineage>
</organism>
<feature type="domain" description="PAS" evidence="22">
    <location>
        <begin position="193"/>
        <end position="263"/>
    </location>
</feature>
<dbReference type="PANTHER" id="PTHR24421">
    <property type="entry name" value="NITRATE/NITRITE SENSOR PROTEIN NARX-RELATED"/>
    <property type="match status" value="1"/>
</dbReference>
<dbReference type="SMART" id="SM00086">
    <property type="entry name" value="PAC"/>
    <property type="match status" value="2"/>
</dbReference>
<evidence type="ECO:0000256" key="9">
    <source>
        <dbReference type="ARBA" id="ARBA00022679"/>
    </source>
</evidence>
<keyword evidence="11" id="KW-0547">Nucleotide-binding</keyword>
<evidence type="ECO:0000256" key="14">
    <source>
        <dbReference type="ARBA" id="ARBA00023004"/>
    </source>
</evidence>
<dbReference type="InterPro" id="IPR013655">
    <property type="entry name" value="PAS_fold_3"/>
</dbReference>
<feature type="domain" description="PAC" evidence="23">
    <location>
        <begin position="267"/>
        <end position="319"/>
    </location>
</feature>
<evidence type="ECO:0000256" key="11">
    <source>
        <dbReference type="ARBA" id="ARBA00022741"/>
    </source>
</evidence>
<evidence type="ECO:0000256" key="18">
    <source>
        <dbReference type="ARBA" id="ARBA00030800"/>
    </source>
</evidence>
<dbReference type="PROSITE" id="PS50113">
    <property type="entry name" value="PAC"/>
    <property type="match status" value="2"/>
</dbReference>
<dbReference type="GO" id="GO:0005524">
    <property type="term" value="F:ATP binding"/>
    <property type="evidence" value="ECO:0007669"/>
    <property type="project" value="UniProtKB-KW"/>
</dbReference>
<keyword evidence="6" id="KW-0004">4Fe-4S</keyword>
<keyword evidence="9" id="KW-0808">Transferase</keyword>